<proteinExistence type="predicted"/>
<dbReference type="Proteomes" id="UP001058003">
    <property type="component" value="Chromosome"/>
</dbReference>
<dbReference type="EMBL" id="CP073767">
    <property type="protein sequence ID" value="UWZ59126.1"/>
    <property type="molecule type" value="Genomic_DNA"/>
</dbReference>
<accession>A0A9Q9MNB0</accession>
<protein>
    <submittedName>
        <fullName evidence="1">Uncharacterized protein</fullName>
    </submittedName>
</protein>
<dbReference type="KEGG" id="daur:Daura_24975"/>
<gene>
    <name evidence="1" type="ORF">Daura_24975</name>
</gene>
<dbReference type="RefSeq" id="WP_033362836.1">
    <property type="nucleotide sequence ID" value="NZ_CP073767.1"/>
</dbReference>
<sequence length="134" mass="14534">MCLPPSAGADLAGALGAAMAPFEAMCGYPAERDQWQPWTIAASHGFRMRPGAADDPRTVLPRPDGTCAGGPGELLDLAGWWIERNYRPVHGACDSLAGCPHREGRTEPWTWVDIAAYLERLPGDVLIVRLRCHV</sequence>
<keyword evidence="2" id="KW-1185">Reference proteome</keyword>
<organism evidence="1 2">
    <name type="scientific">Dactylosporangium aurantiacum</name>
    <dbReference type="NCBI Taxonomy" id="35754"/>
    <lineage>
        <taxon>Bacteria</taxon>
        <taxon>Bacillati</taxon>
        <taxon>Actinomycetota</taxon>
        <taxon>Actinomycetes</taxon>
        <taxon>Micromonosporales</taxon>
        <taxon>Micromonosporaceae</taxon>
        <taxon>Dactylosporangium</taxon>
    </lineage>
</organism>
<reference evidence="1" key="1">
    <citation type="submission" date="2021-04" db="EMBL/GenBank/DDBJ databases">
        <title>Dactylosporangium aurantiacum NRRL B-8018 full assembly.</title>
        <authorList>
            <person name="Hartkoorn R.C."/>
            <person name="Beaudoing E."/>
            <person name="Hot D."/>
        </authorList>
    </citation>
    <scope>NUCLEOTIDE SEQUENCE</scope>
    <source>
        <strain evidence="1">NRRL B-8018</strain>
    </source>
</reference>
<evidence type="ECO:0000313" key="2">
    <source>
        <dbReference type="Proteomes" id="UP001058003"/>
    </source>
</evidence>
<name>A0A9Q9MNB0_9ACTN</name>
<dbReference type="OrthoDB" id="4549134at2"/>
<dbReference type="AlphaFoldDB" id="A0A9Q9MNB0"/>
<evidence type="ECO:0000313" key="1">
    <source>
        <dbReference type="EMBL" id="UWZ59126.1"/>
    </source>
</evidence>